<accession>A0A4S3TGW6</accession>
<dbReference type="PANTHER" id="PTHR12697:SF5">
    <property type="entry name" value="DEOXYHYPUSINE HYDROXYLASE"/>
    <property type="match status" value="1"/>
</dbReference>
<protein>
    <recommendedName>
        <fullName evidence="3">HEAT repeat domain-containing protein</fullName>
    </recommendedName>
</protein>
<feature type="non-terminal residue" evidence="1">
    <location>
        <position position="336"/>
    </location>
</feature>
<evidence type="ECO:0000313" key="1">
    <source>
        <dbReference type="EMBL" id="THE63092.1"/>
    </source>
</evidence>
<keyword evidence="2" id="KW-1185">Reference proteome</keyword>
<evidence type="ECO:0008006" key="3">
    <source>
        <dbReference type="Google" id="ProtNLM"/>
    </source>
</evidence>
<dbReference type="InterPro" id="IPR011989">
    <property type="entry name" value="ARM-like"/>
</dbReference>
<dbReference type="SUPFAM" id="SSF48371">
    <property type="entry name" value="ARM repeat"/>
    <property type="match status" value="1"/>
</dbReference>
<dbReference type="GO" id="GO:0016491">
    <property type="term" value="F:oxidoreductase activity"/>
    <property type="evidence" value="ECO:0007669"/>
    <property type="project" value="TreeGrafter"/>
</dbReference>
<dbReference type="AlphaFoldDB" id="A0A4S3TGW6"/>
<evidence type="ECO:0000313" key="2">
    <source>
        <dbReference type="Proteomes" id="UP000318864"/>
    </source>
</evidence>
<dbReference type="Gene3D" id="1.25.10.10">
    <property type="entry name" value="Leucine-rich Repeat Variant"/>
    <property type="match status" value="2"/>
</dbReference>
<dbReference type="InterPro" id="IPR016024">
    <property type="entry name" value="ARM-type_fold"/>
</dbReference>
<dbReference type="EMBL" id="RBZW01000073">
    <property type="protein sequence ID" value="THE63092.1"/>
    <property type="molecule type" value="Genomic_DNA"/>
</dbReference>
<name>A0A4S3TGW6_9EURY</name>
<organism evidence="1 2">
    <name type="scientific">Salinadaptatus halalkaliphilus</name>
    <dbReference type="NCBI Taxonomy" id="2419781"/>
    <lineage>
        <taxon>Archaea</taxon>
        <taxon>Methanobacteriati</taxon>
        <taxon>Methanobacteriota</taxon>
        <taxon>Stenosarchaea group</taxon>
        <taxon>Halobacteria</taxon>
        <taxon>Halobacteriales</taxon>
        <taxon>Natrialbaceae</taxon>
        <taxon>Salinadaptatus</taxon>
    </lineage>
</organism>
<gene>
    <name evidence="1" type="ORF">D8Y22_20185</name>
</gene>
<reference evidence="1 2" key="1">
    <citation type="submission" date="2018-10" db="EMBL/GenBank/DDBJ databases">
        <title>Natronolimnobius sp. XQ-INN 246 isolated from Inner Mongolia Autonomous Region of China.</title>
        <authorList>
            <person name="Xue Q."/>
        </authorList>
    </citation>
    <scope>NUCLEOTIDE SEQUENCE [LARGE SCALE GENOMIC DNA]</scope>
    <source>
        <strain evidence="1 2">XQ-INN 246</strain>
    </source>
</reference>
<proteinExistence type="predicted"/>
<dbReference type="Proteomes" id="UP000318864">
    <property type="component" value="Unassembled WGS sequence"/>
</dbReference>
<comment type="caution">
    <text evidence="1">The sequence shown here is derived from an EMBL/GenBank/DDBJ whole genome shotgun (WGS) entry which is preliminary data.</text>
</comment>
<sequence>MHALTALGRLIPERAADIVSKRPVLVDQLDSDVILTRFGALSCLALLAEHDPDMGVPVTDEIIPLLEPASDGGILEEGIRFVAAIAEAHPGAVRDAVPNLVTLLQEDPPEEQKAVQALIDIAGAEADVVVPVVSDLHTYIKNPDSSHRAGAIAVLGYVAKEYPDAVEMATPTMIDLLDTSAARTRANAAGVLADLAEHHPASMLYDLESISRLVDDDDDYAKQNAAYILARVAEQYPSDVKHATDVLIDALGAESEHTRISACRALGYVGVKTAVGPLKERRDEDSSMEVQKAAGWALGQMNHYYSLLHLQYQFAGRGWVASIQATEDKMCQIDVH</sequence>
<dbReference type="Pfam" id="PF13646">
    <property type="entry name" value="HEAT_2"/>
    <property type="match status" value="1"/>
</dbReference>
<dbReference type="PANTHER" id="PTHR12697">
    <property type="entry name" value="PBS LYASE HEAT-LIKE PROTEIN"/>
    <property type="match status" value="1"/>
</dbReference>